<feature type="compositionally biased region" description="Basic and acidic residues" evidence="1">
    <location>
        <begin position="335"/>
        <end position="348"/>
    </location>
</feature>
<feature type="compositionally biased region" description="Basic and acidic residues" evidence="1">
    <location>
        <begin position="298"/>
        <end position="307"/>
    </location>
</feature>
<feature type="compositionally biased region" description="Polar residues" evidence="1">
    <location>
        <begin position="218"/>
        <end position="228"/>
    </location>
</feature>
<evidence type="ECO:0000256" key="1">
    <source>
        <dbReference type="SAM" id="MobiDB-lite"/>
    </source>
</evidence>
<reference evidence="2" key="1">
    <citation type="submission" date="2021-02" db="EMBL/GenBank/DDBJ databases">
        <title>Genome sequence Cadophora malorum strain M34.</title>
        <authorList>
            <person name="Stefanovic E."/>
            <person name="Vu D."/>
            <person name="Scully C."/>
            <person name="Dijksterhuis J."/>
            <person name="Roader J."/>
            <person name="Houbraken J."/>
        </authorList>
    </citation>
    <scope>NUCLEOTIDE SEQUENCE</scope>
    <source>
        <strain evidence="2">M34</strain>
    </source>
</reference>
<comment type="caution">
    <text evidence="2">The sequence shown here is derived from an EMBL/GenBank/DDBJ whole genome shotgun (WGS) entry which is preliminary data.</text>
</comment>
<dbReference type="Proteomes" id="UP000664132">
    <property type="component" value="Unassembled WGS sequence"/>
</dbReference>
<feature type="compositionally biased region" description="Basic and acidic residues" evidence="1">
    <location>
        <begin position="357"/>
        <end position="371"/>
    </location>
</feature>
<feature type="compositionally biased region" description="Basic and acidic residues" evidence="1">
    <location>
        <begin position="279"/>
        <end position="290"/>
    </location>
</feature>
<feature type="compositionally biased region" description="Polar residues" evidence="1">
    <location>
        <begin position="416"/>
        <end position="435"/>
    </location>
</feature>
<evidence type="ECO:0000313" key="3">
    <source>
        <dbReference type="Proteomes" id="UP000664132"/>
    </source>
</evidence>
<keyword evidence="3" id="KW-1185">Reference proteome</keyword>
<dbReference type="OrthoDB" id="3553498at2759"/>
<protein>
    <recommendedName>
        <fullName evidence="4">Myb-like domain-containing protein</fullName>
    </recommendedName>
</protein>
<gene>
    <name evidence="2" type="ORF">IFR04_014074</name>
</gene>
<organism evidence="2 3">
    <name type="scientific">Cadophora malorum</name>
    <dbReference type="NCBI Taxonomy" id="108018"/>
    <lineage>
        <taxon>Eukaryota</taxon>
        <taxon>Fungi</taxon>
        <taxon>Dikarya</taxon>
        <taxon>Ascomycota</taxon>
        <taxon>Pezizomycotina</taxon>
        <taxon>Leotiomycetes</taxon>
        <taxon>Helotiales</taxon>
        <taxon>Ploettnerulaceae</taxon>
        <taxon>Cadophora</taxon>
    </lineage>
</organism>
<feature type="compositionally biased region" description="Basic residues" evidence="1">
    <location>
        <begin position="19"/>
        <end position="31"/>
    </location>
</feature>
<dbReference type="EMBL" id="JAFJYH010000354">
    <property type="protein sequence ID" value="KAG4412783.1"/>
    <property type="molecule type" value="Genomic_DNA"/>
</dbReference>
<feature type="region of interest" description="Disordered" evidence="1">
    <location>
        <begin position="168"/>
        <end position="467"/>
    </location>
</feature>
<feature type="compositionally biased region" description="Pro residues" evidence="1">
    <location>
        <begin position="392"/>
        <end position="402"/>
    </location>
</feature>
<feature type="compositionally biased region" description="Basic residues" evidence="1">
    <location>
        <begin position="581"/>
        <end position="594"/>
    </location>
</feature>
<feature type="compositionally biased region" description="Basic and acidic residues" evidence="1">
    <location>
        <begin position="143"/>
        <end position="152"/>
    </location>
</feature>
<feature type="compositionally biased region" description="Polar residues" evidence="1">
    <location>
        <begin position="33"/>
        <end position="43"/>
    </location>
</feature>
<feature type="compositionally biased region" description="Basic and acidic residues" evidence="1">
    <location>
        <begin position="168"/>
        <end position="178"/>
    </location>
</feature>
<feature type="region of interest" description="Disordered" evidence="1">
    <location>
        <begin position="1"/>
        <end position="81"/>
    </location>
</feature>
<feature type="compositionally biased region" description="Acidic residues" evidence="1">
    <location>
        <begin position="231"/>
        <end position="240"/>
    </location>
</feature>
<feature type="region of interest" description="Disordered" evidence="1">
    <location>
        <begin position="98"/>
        <end position="152"/>
    </location>
</feature>
<name>A0A8H7W578_9HELO</name>
<feature type="region of interest" description="Disordered" evidence="1">
    <location>
        <begin position="578"/>
        <end position="608"/>
    </location>
</feature>
<proteinExistence type="predicted"/>
<dbReference type="AlphaFoldDB" id="A0A8H7W578"/>
<evidence type="ECO:0000313" key="2">
    <source>
        <dbReference type="EMBL" id="KAG4412783.1"/>
    </source>
</evidence>
<feature type="compositionally biased region" description="Acidic residues" evidence="1">
    <location>
        <begin position="324"/>
        <end position="334"/>
    </location>
</feature>
<accession>A0A8H7W578</accession>
<sequence>MATVDLNHVQFWQPPKPSLHQRHKFPRKHSRAASATTSRNQPVAATRQRGRDFEAQPEDEEVEAQGRIHDPTNYDDDADDTLPSIEELLDPLLRKEIAATGCQGTRDRPVILEEDEGDSPDHTADSEATSTSVNAGPVPAFERSQRADPSHREPWWDVEEGCFVYEDLHPLPPLDHEGLASTPAQDQPPSCPHSLGVSQDQTKPHGDNRTTRRASGESAAQSPITTMDQDGGGESEENASDLERDMQLALEEQEELLATSPSSPRRRAFEPSHPPIDQDCDRGRSEELRLSTRLCSQDMEKEGPREQEQEEMAADEIRHKVVEQELEEADDDDDSGKREQRGGKRQHQDGGVNSGIHHSESSCHGHNTNDDGDRDDEEDENPRPTKQRRLFPAPPDMPPTPPLEQSSPRPCLARSHNVTPSATQFEIGNAQSQTDLAHPLTSVNNDHHYTPPSSRSPSDMEESASAAEYQEWPLEGFLKRVTIGNRITYNLQFSLSHVPEHLNASLHSEVLITSSRESSVEAAVSRRAVTSRKPCKELTQNQESLLAKMVHDDKTWAEIGQKFPGHTLQSLKENFFTKQGGKPRKRGRKPRVKAGVKAGAVLERRKYD</sequence>
<evidence type="ECO:0008006" key="4">
    <source>
        <dbReference type="Google" id="ProtNLM"/>
    </source>
</evidence>